<dbReference type="InterPro" id="IPR036691">
    <property type="entry name" value="Endo/exonu/phosph_ase_sf"/>
</dbReference>
<proteinExistence type="predicted"/>
<accession>A0ABY7E255</accession>
<evidence type="ECO:0000313" key="3">
    <source>
        <dbReference type="EMBL" id="WAR02903.1"/>
    </source>
</evidence>
<keyword evidence="1" id="KW-0175">Coiled coil</keyword>
<evidence type="ECO:0000256" key="1">
    <source>
        <dbReference type="SAM" id="Coils"/>
    </source>
</evidence>
<evidence type="ECO:0000256" key="2">
    <source>
        <dbReference type="SAM" id="MobiDB-lite"/>
    </source>
</evidence>
<feature type="coiled-coil region" evidence="1">
    <location>
        <begin position="457"/>
        <end position="484"/>
    </location>
</feature>
<evidence type="ECO:0000313" key="4">
    <source>
        <dbReference type="Proteomes" id="UP001164746"/>
    </source>
</evidence>
<dbReference type="SUPFAM" id="SSF56219">
    <property type="entry name" value="DNase I-like"/>
    <property type="match status" value="1"/>
</dbReference>
<dbReference type="Proteomes" id="UP001164746">
    <property type="component" value="Chromosome 4"/>
</dbReference>
<dbReference type="EMBL" id="CP111015">
    <property type="protein sequence ID" value="WAR02903.1"/>
    <property type="molecule type" value="Genomic_DNA"/>
</dbReference>
<organism evidence="3 4">
    <name type="scientific">Mya arenaria</name>
    <name type="common">Soft-shell clam</name>
    <dbReference type="NCBI Taxonomy" id="6604"/>
    <lineage>
        <taxon>Eukaryota</taxon>
        <taxon>Metazoa</taxon>
        <taxon>Spiralia</taxon>
        <taxon>Lophotrochozoa</taxon>
        <taxon>Mollusca</taxon>
        <taxon>Bivalvia</taxon>
        <taxon>Autobranchia</taxon>
        <taxon>Heteroconchia</taxon>
        <taxon>Euheterodonta</taxon>
        <taxon>Imparidentia</taxon>
        <taxon>Neoheterodontei</taxon>
        <taxon>Myida</taxon>
        <taxon>Myoidea</taxon>
        <taxon>Myidae</taxon>
        <taxon>Mya</taxon>
    </lineage>
</organism>
<keyword evidence="4" id="KW-1185">Reference proteome</keyword>
<sequence length="959" mass="109663">MEETFMKFAKSAGGLTGLYLMFWAYQRSCQKTSTGAQFFEGLLDICGLVDDPDCPKAGEHRELERAEVKKSEEAVQNTITAITSFSNPFARPDKDHLYSLASRAQASTEVEKDVLGAAKIGRNAKAVFITERFVSCSSEESLFEPIQRLKLKTMESTNKTVKLTASQGKIVQYQEQSNIAFTLLVKSQQLREPIQLEEVMKYPLTPVPHSLGTPDGFFMKTNQAAIIPMLLEDIAPDETYQTDALYIQDGNALFHSLTNLGPTFGAIGFQILDQMVAKRHFVFSTDSYNAMSNKAQERLRRGVSQKYIVDGPATRKPTDFKLFLTNDENKVQLCKLLLKLWGKNEAAFRLQKCLLAVLVVNGQAYRLSSANGEVNCDEIPELSSNKEETDTRVAIYLKYAATQGYNATVSLDVVRHKMLKKMSGDEEQLSTKTNVDLSKLPPCKSNVLPHIQRVAPEKETNQQNRHEQQEMSELNLQSKNFQNDSSKYEATPNGDCVNNTNIPMADTRTIQQNTMYFDREKSRWVRQQRSEQGKSQQTNIQDADEHYPEENTNKIETIITSKRQSTTNVNTNPHESSIFKFKGKYHGRTRSYFISNMDPDSSEHGLNQYLTDRTLTPVESYVFHVDGGCRDVNGTSIANQTTIDRKTFGTMGTNKPIMEYGIVMFPGDMNADIVVGNNQSNFRNEVFTNFLRTNDLLTLVHFPLCKGPRYTYTTMESMLDHIIISNRDKNLIECVNILDDVMFNVSDHLPVFAIVKVPVIRIINENVNRHIAWQKNKSDTHIRISSKTRNTIHVDEMYEAIEAIILSSNQCLPQSKFNRHAKPYWTPEVKKSYSLQREARRVWVLEGEPRGWHNESYAKYKRCKQIFQLIEAAECDSRLFWSLIKSRKNKRPSACTHLFYKNISVREPGDILKAFTNYFRDVYSPLQCEHFDNDFKKLVEEKVKQLKIKKTVPQIAFQK</sequence>
<feature type="region of interest" description="Disordered" evidence="2">
    <location>
        <begin position="524"/>
        <end position="549"/>
    </location>
</feature>
<name>A0ABY7E255_MYAAR</name>
<reference evidence="3" key="1">
    <citation type="submission" date="2022-11" db="EMBL/GenBank/DDBJ databases">
        <title>Centuries of genome instability and evolution in soft-shell clam transmissible cancer (bioRxiv).</title>
        <authorList>
            <person name="Hart S.F.M."/>
            <person name="Yonemitsu M.A."/>
            <person name="Giersch R.M."/>
            <person name="Beal B.F."/>
            <person name="Arriagada G."/>
            <person name="Davis B.W."/>
            <person name="Ostrander E.A."/>
            <person name="Goff S.P."/>
            <person name="Metzger M.J."/>
        </authorList>
    </citation>
    <scope>NUCLEOTIDE SEQUENCE</scope>
    <source>
        <strain evidence="3">MELC-2E11</strain>
        <tissue evidence="3">Siphon/mantle</tissue>
    </source>
</reference>
<dbReference type="PANTHER" id="PTHR46704:SF1">
    <property type="entry name" value="TELOMERE LENGTH REGULATION PROTEIN TEL2 HOMOLOG"/>
    <property type="match status" value="1"/>
</dbReference>
<gene>
    <name evidence="3" type="ORF">MAR_009461</name>
</gene>
<dbReference type="PANTHER" id="PTHR46704">
    <property type="entry name" value="CXC DOMAIN-CONTAINING PROTEIN-RELATED"/>
    <property type="match status" value="1"/>
</dbReference>
<protein>
    <submittedName>
        <fullName evidence="3">Uncharacterized protein</fullName>
    </submittedName>
</protein>